<protein>
    <submittedName>
        <fullName evidence="2">Periplasmic binding protein</fullName>
    </submittedName>
</protein>
<dbReference type="InterPro" id="IPR050902">
    <property type="entry name" value="ABC_Transporter_SBP"/>
</dbReference>
<proteinExistence type="predicted"/>
<dbReference type="PANTHER" id="PTHR30535">
    <property type="entry name" value="VITAMIN B12-BINDING PROTEIN"/>
    <property type="match status" value="1"/>
</dbReference>
<reference evidence="2 3" key="1">
    <citation type="submission" date="2013-12" db="EMBL/GenBank/DDBJ databases">
        <title>A Varibaculum cambriense genome reconstructed from a premature infant gut community with otherwise low bacterial novelty that shifts toward anaerobic metabolism during the third week of life.</title>
        <authorList>
            <person name="Brown C.T."/>
            <person name="Sharon I."/>
            <person name="Thomas B.C."/>
            <person name="Castelle C.J."/>
            <person name="Morowitz M.J."/>
            <person name="Banfield J.F."/>
        </authorList>
    </citation>
    <scope>NUCLEOTIDE SEQUENCE [LARGE SCALE GENOMIC DNA]</scope>
    <source>
        <strain evidence="3">DORA_A_5_14_21</strain>
    </source>
</reference>
<dbReference type="Gene3D" id="3.40.50.1980">
    <property type="entry name" value="Nitrogenase molybdenum iron protein domain"/>
    <property type="match status" value="1"/>
</dbReference>
<feature type="non-terminal residue" evidence="2">
    <location>
        <position position="1"/>
    </location>
</feature>
<dbReference type="SUPFAM" id="SSF53807">
    <property type="entry name" value="Helical backbone' metal receptor"/>
    <property type="match status" value="1"/>
</dbReference>
<dbReference type="PROSITE" id="PS50983">
    <property type="entry name" value="FE_B12_PBP"/>
    <property type="match status" value="1"/>
</dbReference>
<evidence type="ECO:0000259" key="1">
    <source>
        <dbReference type="PROSITE" id="PS50983"/>
    </source>
</evidence>
<accession>W1W6T2</accession>
<name>W1W6T2_ECOLX</name>
<organism evidence="2 3">
    <name type="scientific">Escherichia coli DORA_A_5_14_21</name>
    <dbReference type="NCBI Taxonomy" id="1403943"/>
    <lineage>
        <taxon>Bacteria</taxon>
        <taxon>Pseudomonadati</taxon>
        <taxon>Pseudomonadota</taxon>
        <taxon>Gammaproteobacteria</taxon>
        <taxon>Enterobacterales</taxon>
        <taxon>Enterobacteriaceae</taxon>
        <taxon>Escherichia</taxon>
    </lineage>
</organism>
<dbReference type="AlphaFoldDB" id="W1W6T2"/>
<evidence type="ECO:0000313" key="3">
    <source>
        <dbReference type="Proteomes" id="UP000018853"/>
    </source>
</evidence>
<feature type="domain" description="Fe/B12 periplasmic-binding" evidence="1">
    <location>
        <begin position="1"/>
        <end position="94"/>
    </location>
</feature>
<gene>
    <name evidence="2" type="ORF">Q609_ECAC02756G0002</name>
</gene>
<dbReference type="PATRIC" id="fig|1403943.3.peg.4851"/>
<evidence type="ECO:0000313" key="2">
    <source>
        <dbReference type="EMBL" id="ETJ12750.1"/>
    </source>
</evidence>
<dbReference type="InterPro" id="IPR002491">
    <property type="entry name" value="ABC_transptr_periplasmic_BD"/>
</dbReference>
<dbReference type="Proteomes" id="UP000018853">
    <property type="component" value="Unassembled WGS sequence"/>
</dbReference>
<comment type="caution">
    <text evidence="2">The sequence shown here is derived from an EMBL/GenBank/DDBJ whole genome shotgun (WGS) entry which is preliminary data.</text>
</comment>
<dbReference type="EMBL" id="AZLZ01002756">
    <property type="protein sequence ID" value="ETJ12750.1"/>
    <property type="molecule type" value="Genomic_DNA"/>
</dbReference>
<dbReference type="Pfam" id="PF01497">
    <property type="entry name" value="Peripla_BP_2"/>
    <property type="match status" value="1"/>
</dbReference>
<dbReference type="PANTHER" id="PTHR30535:SF4">
    <property type="entry name" value="HEMIN-BINDING PERIPLASMIC PROTEIN HMUT"/>
    <property type="match status" value="1"/>
</dbReference>
<sequence length="94" mass="10263">DAILSLAGAENVATHQQYKSYSAESLIAANPEVIVVTSQMVDGDINRLRSIAGITHTAAWKNQRIITVDQNLILGMGPRIADVVESLHQQLWPQ</sequence>